<evidence type="ECO:0000313" key="5">
    <source>
        <dbReference type="Proteomes" id="UP000051887"/>
    </source>
</evidence>
<evidence type="ECO:0000313" key="2">
    <source>
        <dbReference type="EMBL" id="CUH63546.1"/>
    </source>
</evidence>
<reference evidence="2 4" key="1">
    <citation type="submission" date="2015-09" db="EMBL/GenBank/DDBJ databases">
        <authorList>
            <person name="Rodrigo-Torres L."/>
            <person name="Arahal D.R."/>
        </authorList>
    </citation>
    <scope>NUCLEOTIDE SEQUENCE [LARGE SCALE GENOMIC DNA]</scope>
    <source>
        <strain evidence="2 4">CECT 5118</strain>
    </source>
</reference>
<evidence type="ECO:0000259" key="1">
    <source>
        <dbReference type="PROSITE" id="PS50995"/>
    </source>
</evidence>
<keyword evidence="4" id="KW-1185">Reference proteome</keyword>
<dbReference type="EMBL" id="CYSC01000019">
    <property type="protein sequence ID" value="CUH71326.1"/>
    <property type="molecule type" value="Genomic_DNA"/>
</dbReference>
<dbReference type="SUPFAM" id="SSF46785">
    <property type="entry name" value="Winged helix' DNA-binding domain"/>
    <property type="match status" value="1"/>
</dbReference>
<dbReference type="InterPro" id="IPR039422">
    <property type="entry name" value="MarR/SlyA-like"/>
</dbReference>
<dbReference type="AlphaFoldDB" id="A0A0P1FSE0"/>
<dbReference type="Proteomes" id="UP000051086">
    <property type="component" value="Unassembled WGS sequence"/>
</dbReference>
<dbReference type="GO" id="GO:0003700">
    <property type="term" value="F:DNA-binding transcription factor activity"/>
    <property type="evidence" value="ECO:0007669"/>
    <property type="project" value="InterPro"/>
</dbReference>
<proteinExistence type="predicted"/>
<dbReference type="InterPro" id="IPR036388">
    <property type="entry name" value="WH-like_DNA-bd_sf"/>
</dbReference>
<organism evidence="3 5">
    <name type="scientific">Thalassovita autumnalis</name>
    <dbReference type="NCBI Taxonomy" id="2072972"/>
    <lineage>
        <taxon>Bacteria</taxon>
        <taxon>Pseudomonadati</taxon>
        <taxon>Pseudomonadota</taxon>
        <taxon>Alphaproteobacteria</taxon>
        <taxon>Rhodobacterales</taxon>
        <taxon>Roseobacteraceae</taxon>
        <taxon>Thalassovita</taxon>
    </lineage>
</organism>
<dbReference type="PRINTS" id="PR00598">
    <property type="entry name" value="HTHMARR"/>
</dbReference>
<dbReference type="PANTHER" id="PTHR33164:SF57">
    <property type="entry name" value="MARR-FAMILY TRANSCRIPTIONAL REGULATOR"/>
    <property type="match status" value="1"/>
</dbReference>
<evidence type="ECO:0000313" key="4">
    <source>
        <dbReference type="Proteomes" id="UP000051086"/>
    </source>
</evidence>
<dbReference type="PROSITE" id="PS50995">
    <property type="entry name" value="HTH_MARR_2"/>
    <property type="match status" value="1"/>
</dbReference>
<dbReference type="GO" id="GO:0006950">
    <property type="term" value="P:response to stress"/>
    <property type="evidence" value="ECO:0007669"/>
    <property type="project" value="TreeGrafter"/>
</dbReference>
<protein>
    <submittedName>
        <fullName evidence="3">Salmolysin</fullName>
    </submittedName>
</protein>
<feature type="domain" description="HTH marR-type" evidence="1">
    <location>
        <begin position="1"/>
        <end position="149"/>
    </location>
</feature>
<evidence type="ECO:0000313" key="3">
    <source>
        <dbReference type="EMBL" id="CUH71326.1"/>
    </source>
</evidence>
<name>A0A0P1FSE0_9RHOB</name>
<dbReference type="SMART" id="SM00347">
    <property type="entry name" value="HTH_MARR"/>
    <property type="match status" value="1"/>
</dbReference>
<dbReference type="InterPro" id="IPR000835">
    <property type="entry name" value="HTH_MarR-typ"/>
</dbReference>
<dbReference type="PANTHER" id="PTHR33164">
    <property type="entry name" value="TRANSCRIPTIONAL REGULATOR, MARR FAMILY"/>
    <property type="match status" value="1"/>
</dbReference>
<dbReference type="InterPro" id="IPR036390">
    <property type="entry name" value="WH_DNA-bd_sf"/>
</dbReference>
<gene>
    <name evidence="3" type="primary">slyA_1</name>
    <name evidence="2" type="ORF">TL5118_00499</name>
    <name evidence="3" type="ORF">TL5120_01112</name>
</gene>
<accession>A0A0P1FSE0</accession>
<dbReference type="EMBL" id="CYSB01000007">
    <property type="protein sequence ID" value="CUH63546.1"/>
    <property type="molecule type" value="Genomic_DNA"/>
</dbReference>
<dbReference type="Pfam" id="PF01047">
    <property type="entry name" value="MarR"/>
    <property type="match status" value="1"/>
</dbReference>
<dbReference type="Proteomes" id="UP000051887">
    <property type="component" value="Unassembled WGS sequence"/>
</dbReference>
<sequence>MNCESNPLFDPAVEAALSDELRSLLGVDAIYTQVLAAIEGLALEDALPDPVKRVLIRLEQPIRMGDLARASNLLPSTVTSIVDMLEDEGLAERQRDPSDRRAWLLSLTEKGQATRAELVEKASEIFHAVTGFDSEDTEAFARLMDKARKNIHETLLDRSRK</sequence>
<dbReference type="Gene3D" id="1.10.10.10">
    <property type="entry name" value="Winged helix-like DNA-binding domain superfamily/Winged helix DNA-binding domain"/>
    <property type="match status" value="1"/>
</dbReference>
<reference evidence="3 5" key="2">
    <citation type="submission" date="2015-09" db="EMBL/GenBank/DDBJ databases">
        <authorList>
            <consortium name="Swine Surveillance"/>
        </authorList>
    </citation>
    <scope>NUCLEOTIDE SEQUENCE [LARGE SCALE GENOMIC DNA]</scope>
    <source>
        <strain evidence="3 5">5120</strain>
    </source>
</reference>